<dbReference type="FunFam" id="3.30.1370.10:FF:000037">
    <property type="entry name" value="KH domain protein"/>
    <property type="match status" value="1"/>
</dbReference>
<evidence type="ECO:0000256" key="1">
    <source>
        <dbReference type="PROSITE-ProRule" id="PRU00117"/>
    </source>
</evidence>
<dbReference type="EMBL" id="HBIV01045998">
    <property type="protein sequence ID" value="CAE0680415.1"/>
    <property type="molecule type" value="Transcribed_RNA"/>
</dbReference>
<protein>
    <recommendedName>
        <fullName evidence="2">K Homology domain-containing protein</fullName>
    </recommendedName>
</protein>
<feature type="domain" description="K Homology" evidence="2">
    <location>
        <begin position="97"/>
        <end position="182"/>
    </location>
</feature>
<dbReference type="InterPro" id="IPR047889">
    <property type="entry name" value="KHDC4_KH-I_second"/>
</dbReference>
<dbReference type="GO" id="GO:0005634">
    <property type="term" value="C:nucleus"/>
    <property type="evidence" value="ECO:0007669"/>
    <property type="project" value="InterPro"/>
</dbReference>
<dbReference type="PROSITE" id="PS50084">
    <property type="entry name" value="KH_TYPE_1"/>
    <property type="match status" value="1"/>
</dbReference>
<dbReference type="PANTHER" id="PTHR15744">
    <property type="entry name" value="BLOM7"/>
    <property type="match status" value="1"/>
</dbReference>
<dbReference type="SUPFAM" id="SSF54791">
    <property type="entry name" value="Eukaryotic type KH-domain (KH-domain type I)"/>
    <property type="match status" value="1"/>
</dbReference>
<evidence type="ECO:0000259" key="2">
    <source>
        <dbReference type="SMART" id="SM00322"/>
    </source>
</evidence>
<organism evidence="3">
    <name type="scientific">Lotharella globosa</name>
    <dbReference type="NCBI Taxonomy" id="91324"/>
    <lineage>
        <taxon>Eukaryota</taxon>
        <taxon>Sar</taxon>
        <taxon>Rhizaria</taxon>
        <taxon>Cercozoa</taxon>
        <taxon>Chlorarachniophyceae</taxon>
        <taxon>Lotharella</taxon>
    </lineage>
</organism>
<reference evidence="3" key="1">
    <citation type="submission" date="2021-01" db="EMBL/GenBank/DDBJ databases">
        <authorList>
            <person name="Corre E."/>
            <person name="Pelletier E."/>
            <person name="Niang G."/>
            <person name="Scheremetjew M."/>
            <person name="Finn R."/>
            <person name="Kale V."/>
            <person name="Holt S."/>
            <person name="Cochrane G."/>
            <person name="Meng A."/>
            <person name="Brown T."/>
            <person name="Cohen L."/>
        </authorList>
    </citation>
    <scope>NUCLEOTIDE SEQUENCE</scope>
    <source>
        <strain evidence="3">CCCM811</strain>
    </source>
</reference>
<evidence type="ECO:0000313" key="3">
    <source>
        <dbReference type="EMBL" id="CAE0680415.1"/>
    </source>
</evidence>
<dbReference type="Pfam" id="PF22675">
    <property type="entry name" value="KH-I_KHDC4-BBP"/>
    <property type="match status" value="1"/>
</dbReference>
<dbReference type="InterPro" id="IPR004087">
    <property type="entry name" value="KH_dom"/>
</dbReference>
<dbReference type="PANTHER" id="PTHR15744:SF0">
    <property type="entry name" value="KH HOMOLOGY DOMAIN-CONTAINING PROTEIN 4"/>
    <property type="match status" value="1"/>
</dbReference>
<sequence>MPYMRHNKEIDINDVPPDRRTHLGMSATHLRINKETGAVVSILGRHLRAGENDPAGRLRIRVSAQTLQMLEAGVGMVHKLISDGNSFTWAPGGGMAFAKKVVIDIPNTLGFNLKHRIIGPAGGFIKHIEERTFTRVFLRGRGSGFIEGALGREMDEPLFLYITGTNNESIEEAKKLAEDLVKTVLKDYIQFAQMTKVASGPPITGSNSKYSQQGAGI</sequence>
<proteinExistence type="predicted"/>
<dbReference type="InterPro" id="IPR036612">
    <property type="entry name" value="KH_dom_type_1_sf"/>
</dbReference>
<dbReference type="InterPro" id="IPR031121">
    <property type="entry name" value="RIK/BLOM7"/>
</dbReference>
<dbReference type="AlphaFoldDB" id="A0A7S3ZDV0"/>
<keyword evidence="1" id="KW-0694">RNA-binding</keyword>
<dbReference type="GO" id="GO:0003723">
    <property type="term" value="F:RNA binding"/>
    <property type="evidence" value="ECO:0007669"/>
    <property type="project" value="UniProtKB-UniRule"/>
</dbReference>
<name>A0A7S3ZDV0_9EUKA</name>
<gene>
    <name evidence="3" type="ORF">LGLO00237_LOCUS32201</name>
</gene>
<dbReference type="InterPro" id="IPR055256">
    <property type="entry name" value="KH_1_KHDC4/BBP-like"/>
</dbReference>
<dbReference type="SMART" id="SM00322">
    <property type="entry name" value="KH"/>
    <property type="match status" value="1"/>
</dbReference>
<dbReference type="Gene3D" id="3.30.1370.10">
    <property type="entry name" value="K Homology domain, type 1"/>
    <property type="match status" value="1"/>
</dbReference>
<dbReference type="CDD" id="cd22386">
    <property type="entry name" value="KH-I_KHDC4_rpt2"/>
    <property type="match status" value="1"/>
</dbReference>
<accession>A0A7S3ZDV0</accession>